<evidence type="ECO:0000256" key="2">
    <source>
        <dbReference type="ARBA" id="ARBA00009261"/>
    </source>
</evidence>
<evidence type="ECO:0000256" key="1">
    <source>
        <dbReference type="ARBA" id="ARBA00004651"/>
    </source>
</evidence>
<dbReference type="EMBL" id="SZPU01000058">
    <property type="protein sequence ID" value="TKI66412.1"/>
    <property type="molecule type" value="Genomic_DNA"/>
</dbReference>
<evidence type="ECO:0000256" key="6">
    <source>
        <dbReference type="ARBA" id="ARBA00022847"/>
    </source>
</evidence>
<comment type="subcellular location">
    <subcellularLocation>
        <location evidence="1 9">Cell membrane</location>
        <topology evidence="1 9">Multi-pass membrane protein</topology>
    </subcellularLocation>
</comment>
<sequence>MEAIVNTLVDYIWGNALVYLALGVGLYFTVITKAVQFRYIPEMIRLLRQRGETNEGISSFQAFCMALSGRVGVGNIAGVATAIAAGGPGAVFWMGVMAFLGGASAFIESTLAQVYKEKADNQYRGGSPYYIEKGLKLKGFAIFVAIVICISYGILVPGIQANTIAASFDTAFHFPPFVTGIIIVVLLALIIFGGIKRIARVADKVVPIMALAYVLLTIIILGANLSEIPGMLKLIVTSAFGTNEIFGGIVGAAIAWGVRRSVFSNVAGAGEATFSSAAAEVTHPAKQGLVQGFSIYIDTIIVCTATALMILITGMYNVTPPGATTPLVENVPGLVAGTAYTQAAVSTVFHNLGSSFVAIAIFLFAFTTLMAYYYIAETTIVYLDKKLQYPILKFVLKIVFLIVVYIGSVQSVSLMWGLGDIGFGSMSYLNFIVIVLLSKPAIKVLRDYDRQKKAGLDPIFDPQEVGIENADFWIAYSDRYKKKK</sequence>
<keyword evidence="4 9" id="KW-1003">Cell membrane</keyword>
<evidence type="ECO:0000256" key="9">
    <source>
        <dbReference type="RuleBase" id="RU363064"/>
    </source>
</evidence>
<comment type="similarity">
    <text evidence="2 9">Belongs to the alanine or glycine:cation symporter (AGCS) (TC 2.A.25) family.</text>
</comment>
<feature type="transmembrane region" description="Helical" evidence="9">
    <location>
        <begin position="295"/>
        <end position="316"/>
    </location>
</feature>
<dbReference type="PANTHER" id="PTHR30330">
    <property type="entry name" value="AGSS FAMILY TRANSPORTER, SODIUM-ALANINE"/>
    <property type="match status" value="1"/>
</dbReference>
<dbReference type="NCBIfam" id="TIGR00835">
    <property type="entry name" value="agcS"/>
    <property type="match status" value="1"/>
</dbReference>
<feature type="transmembrane region" description="Helical" evidence="9">
    <location>
        <begin position="135"/>
        <end position="154"/>
    </location>
</feature>
<feature type="transmembrane region" description="Helical" evidence="9">
    <location>
        <begin position="356"/>
        <end position="375"/>
    </location>
</feature>
<evidence type="ECO:0000313" key="10">
    <source>
        <dbReference type="EMBL" id="TKI66412.1"/>
    </source>
</evidence>
<feature type="transmembrane region" description="Helical" evidence="9">
    <location>
        <begin position="387"/>
        <end position="408"/>
    </location>
</feature>
<keyword evidence="6 9" id="KW-0769">Symport</keyword>
<keyword evidence="5 9" id="KW-0812">Transmembrane</keyword>
<feature type="transmembrane region" description="Helical" evidence="9">
    <location>
        <begin position="12"/>
        <end position="35"/>
    </location>
</feature>
<evidence type="ECO:0000256" key="4">
    <source>
        <dbReference type="ARBA" id="ARBA00022475"/>
    </source>
</evidence>
<evidence type="ECO:0000256" key="7">
    <source>
        <dbReference type="ARBA" id="ARBA00022989"/>
    </source>
</evidence>
<keyword evidence="8 9" id="KW-0472">Membrane</keyword>
<feature type="transmembrane region" description="Helical" evidence="9">
    <location>
        <begin position="205"/>
        <end position="225"/>
    </location>
</feature>
<reference evidence="10 11" key="1">
    <citation type="submission" date="2019-04" db="EMBL/GenBank/DDBJ databases">
        <title>Lysinibacillus genome sequencing.</title>
        <authorList>
            <person name="Dunlap C."/>
        </authorList>
    </citation>
    <scope>NUCLEOTIDE SEQUENCE [LARGE SCALE GENOMIC DNA]</scope>
    <source>
        <strain evidence="10 11">CCTCC AB 2010389</strain>
    </source>
</reference>
<keyword evidence="3 9" id="KW-0813">Transport</keyword>
<evidence type="ECO:0000256" key="5">
    <source>
        <dbReference type="ARBA" id="ARBA00022692"/>
    </source>
</evidence>
<evidence type="ECO:0000313" key="11">
    <source>
        <dbReference type="Proteomes" id="UP000308744"/>
    </source>
</evidence>
<keyword evidence="11" id="KW-1185">Reference proteome</keyword>
<dbReference type="AlphaFoldDB" id="A0A4U2YZP4"/>
<dbReference type="Pfam" id="PF01235">
    <property type="entry name" value="Na_Ala_symp"/>
    <property type="match status" value="1"/>
</dbReference>
<evidence type="ECO:0000256" key="8">
    <source>
        <dbReference type="ARBA" id="ARBA00023136"/>
    </source>
</evidence>
<evidence type="ECO:0000256" key="3">
    <source>
        <dbReference type="ARBA" id="ARBA00022448"/>
    </source>
</evidence>
<dbReference type="FunFam" id="1.20.1740.10:FF:000004">
    <property type="entry name" value="Sodium:alanine symporter family protein"/>
    <property type="match status" value="1"/>
</dbReference>
<organism evidence="10 11">
    <name type="scientific">Lysinibacillus mangiferihumi</name>
    <dbReference type="NCBI Taxonomy" id="1130819"/>
    <lineage>
        <taxon>Bacteria</taxon>
        <taxon>Bacillati</taxon>
        <taxon>Bacillota</taxon>
        <taxon>Bacilli</taxon>
        <taxon>Bacillales</taxon>
        <taxon>Bacillaceae</taxon>
        <taxon>Lysinibacillus</taxon>
    </lineage>
</organism>
<keyword evidence="7 9" id="KW-1133">Transmembrane helix</keyword>
<dbReference type="RefSeq" id="WP_107895808.1">
    <property type="nucleotide sequence ID" value="NZ_PYWM01000013.1"/>
</dbReference>
<dbReference type="GO" id="GO:0005283">
    <property type="term" value="F:amino acid:sodium symporter activity"/>
    <property type="evidence" value="ECO:0007669"/>
    <property type="project" value="InterPro"/>
</dbReference>
<dbReference type="Proteomes" id="UP000308744">
    <property type="component" value="Unassembled WGS sequence"/>
</dbReference>
<dbReference type="PRINTS" id="PR00175">
    <property type="entry name" value="NAALASMPORT"/>
</dbReference>
<feature type="transmembrane region" description="Helical" evidence="9">
    <location>
        <begin position="91"/>
        <end position="115"/>
    </location>
</feature>
<dbReference type="Gene3D" id="1.20.1740.10">
    <property type="entry name" value="Amino acid/polyamine transporter I"/>
    <property type="match status" value="1"/>
</dbReference>
<comment type="caution">
    <text evidence="10">The sequence shown here is derived from an EMBL/GenBank/DDBJ whole genome shotgun (WGS) entry which is preliminary data.</text>
</comment>
<feature type="transmembrane region" description="Helical" evidence="9">
    <location>
        <begin position="174"/>
        <end position="193"/>
    </location>
</feature>
<feature type="transmembrane region" description="Helical" evidence="9">
    <location>
        <begin position="231"/>
        <end position="256"/>
    </location>
</feature>
<dbReference type="PANTHER" id="PTHR30330:SF7">
    <property type="entry name" value="SODIUM_PROTON-DEPENDENT ALANINE CARRIER PROTEIN YRBD-RELATED"/>
    <property type="match status" value="1"/>
</dbReference>
<accession>A0A4U2YZP4</accession>
<dbReference type="GO" id="GO:0005886">
    <property type="term" value="C:plasma membrane"/>
    <property type="evidence" value="ECO:0007669"/>
    <property type="project" value="UniProtKB-SubCell"/>
</dbReference>
<name>A0A4U2YZP4_9BACI</name>
<feature type="transmembrane region" description="Helical" evidence="9">
    <location>
        <begin position="414"/>
        <end position="437"/>
    </location>
</feature>
<gene>
    <name evidence="10" type="ORF">FC756_14925</name>
</gene>
<proteinExistence type="inferred from homology"/>
<dbReference type="InterPro" id="IPR001463">
    <property type="entry name" value="Na/Ala_symport"/>
</dbReference>
<protein>
    <submittedName>
        <fullName evidence="10">Alanine:cation symporter family protein</fullName>
    </submittedName>
</protein>